<dbReference type="Pfam" id="PF01738">
    <property type="entry name" value="DLH"/>
    <property type="match status" value="1"/>
</dbReference>
<sequence length="255" mass="27467">MDETHVSTKPPGDDAPDGSIILGGIQAQGGANIGVQAFSKNATHLKLKRPQEHCIKDRPTPAGQNPMGEISELGDVKVYITKPRDYPHSPSKLLLFLTGGTGINSVNNQLHADKFASEGFLVVMPDMFQGDPAPDSATTDNNDYTEAHNSLIEQVKIRAAETAKAFMIDMWLARHTPEKVLPILYKVIEEAKEEFADAVASGEGVYAVGYCFGGKYVLLLAGEHTDTALWGQMPEDKQDTIRKGPSIKAGAVAHG</sequence>
<comment type="caution">
    <text evidence="2">The sequence shown here is derived from an EMBL/GenBank/DDBJ whole genome shotgun (WGS) entry which is preliminary data.</text>
</comment>
<dbReference type="GO" id="GO:0016787">
    <property type="term" value="F:hydrolase activity"/>
    <property type="evidence" value="ECO:0007669"/>
    <property type="project" value="InterPro"/>
</dbReference>
<dbReference type="Gene3D" id="3.40.50.1820">
    <property type="entry name" value="alpha/beta hydrolase"/>
    <property type="match status" value="1"/>
</dbReference>
<dbReference type="InterPro" id="IPR029058">
    <property type="entry name" value="AB_hydrolase_fold"/>
</dbReference>
<feature type="domain" description="Dienelactone hydrolase" evidence="1">
    <location>
        <begin position="82"/>
        <end position="226"/>
    </location>
</feature>
<reference evidence="2" key="1">
    <citation type="submission" date="2021-03" db="EMBL/GenBank/DDBJ databases">
        <title>Comparative genomics and phylogenomic investigation of the class Geoglossomycetes provide insights into ecological specialization and systematics.</title>
        <authorList>
            <person name="Melie T."/>
            <person name="Pirro S."/>
            <person name="Miller A.N."/>
            <person name="Quandt A."/>
        </authorList>
    </citation>
    <scope>NUCLEOTIDE SEQUENCE</scope>
    <source>
        <strain evidence="2">CAQ_001_2017</strain>
    </source>
</reference>
<gene>
    <name evidence="2" type="ORF">GP486_000715</name>
</gene>
<keyword evidence="3" id="KW-1185">Reference proteome</keyword>
<dbReference type="Proteomes" id="UP000750711">
    <property type="component" value="Unassembled WGS sequence"/>
</dbReference>
<accession>A0A9P8LHA1</accession>
<dbReference type="SUPFAM" id="SSF53474">
    <property type="entry name" value="alpha/beta-Hydrolases"/>
    <property type="match status" value="1"/>
</dbReference>
<proteinExistence type="predicted"/>
<evidence type="ECO:0000313" key="2">
    <source>
        <dbReference type="EMBL" id="KAH0565885.1"/>
    </source>
</evidence>
<dbReference type="InterPro" id="IPR002925">
    <property type="entry name" value="Dienelactn_hydro"/>
</dbReference>
<dbReference type="PANTHER" id="PTHR17630:SF80">
    <property type="entry name" value="DIENELACTONE HYDROLASE DOMAIN-CONTAINING PROTEIN"/>
    <property type="match status" value="1"/>
</dbReference>
<organism evidence="2 3">
    <name type="scientific">Trichoglossum hirsutum</name>
    <dbReference type="NCBI Taxonomy" id="265104"/>
    <lineage>
        <taxon>Eukaryota</taxon>
        <taxon>Fungi</taxon>
        <taxon>Dikarya</taxon>
        <taxon>Ascomycota</taxon>
        <taxon>Pezizomycotina</taxon>
        <taxon>Geoglossomycetes</taxon>
        <taxon>Geoglossales</taxon>
        <taxon>Geoglossaceae</taxon>
        <taxon>Trichoglossum</taxon>
    </lineage>
</organism>
<name>A0A9P8LHA1_9PEZI</name>
<evidence type="ECO:0000259" key="1">
    <source>
        <dbReference type="Pfam" id="PF01738"/>
    </source>
</evidence>
<protein>
    <recommendedName>
        <fullName evidence="1">Dienelactone hydrolase domain-containing protein</fullName>
    </recommendedName>
</protein>
<dbReference type="AlphaFoldDB" id="A0A9P8LHA1"/>
<dbReference type="PANTHER" id="PTHR17630">
    <property type="entry name" value="DIENELACTONE HYDROLASE"/>
    <property type="match status" value="1"/>
</dbReference>
<evidence type="ECO:0000313" key="3">
    <source>
        <dbReference type="Proteomes" id="UP000750711"/>
    </source>
</evidence>
<dbReference type="EMBL" id="JAGHQM010000052">
    <property type="protein sequence ID" value="KAH0565885.1"/>
    <property type="molecule type" value="Genomic_DNA"/>
</dbReference>